<keyword evidence="2" id="KW-0472">Membrane</keyword>
<dbReference type="FunCoup" id="F6WE48">
    <property type="interactions" value="58"/>
</dbReference>
<dbReference type="GO" id="GO:0005886">
    <property type="term" value="C:plasma membrane"/>
    <property type="evidence" value="ECO:0007669"/>
    <property type="project" value="Ensembl"/>
</dbReference>
<dbReference type="AlphaFoldDB" id="F6WE48"/>
<organism evidence="3 4">
    <name type="scientific">Equus caballus</name>
    <name type="common">Horse</name>
    <dbReference type="NCBI Taxonomy" id="9796"/>
    <lineage>
        <taxon>Eukaryota</taxon>
        <taxon>Metazoa</taxon>
        <taxon>Chordata</taxon>
        <taxon>Craniata</taxon>
        <taxon>Vertebrata</taxon>
        <taxon>Euteleostomi</taxon>
        <taxon>Mammalia</taxon>
        <taxon>Eutheria</taxon>
        <taxon>Laurasiatheria</taxon>
        <taxon>Perissodactyla</taxon>
        <taxon>Equidae</taxon>
        <taxon>Equus</taxon>
    </lineage>
</organism>
<dbReference type="GeneTree" id="ENSGT00390000014574"/>
<dbReference type="Proteomes" id="UP000002281">
    <property type="component" value="Chromosome 19"/>
</dbReference>
<dbReference type="Ensembl" id="ENSECAT00000024457.3">
    <property type="protein sequence ID" value="ENSECAP00000020315.3"/>
    <property type="gene ID" value="ENSECAG00000022902.4"/>
</dbReference>
<feature type="region of interest" description="Disordered" evidence="1">
    <location>
        <begin position="1"/>
        <end position="49"/>
    </location>
</feature>
<evidence type="ECO:0000313" key="5">
    <source>
        <dbReference type="VGNC" id="VGNC:49245"/>
    </source>
</evidence>
<dbReference type="PANTHER" id="PTHR14636:SF1">
    <property type="entry name" value="TPA-INDUCED TRANSMEMBRANE PROTEIN"/>
    <property type="match status" value="1"/>
</dbReference>
<dbReference type="InterPro" id="IPR033223">
    <property type="entry name" value="TTMP"/>
</dbReference>
<dbReference type="HOGENOM" id="CLU_110952_0_0_1"/>
<evidence type="ECO:0000256" key="1">
    <source>
        <dbReference type="SAM" id="MobiDB-lite"/>
    </source>
</evidence>
<reference evidence="3" key="2">
    <citation type="submission" date="2025-08" db="UniProtKB">
        <authorList>
            <consortium name="Ensembl"/>
        </authorList>
    </citation>
    <scope>IDENTIFICATION</scope>
    <source>
        <strain evidence="3">Thoroughbred</strain>
    </source>
</reference>
<reference evidence="3 4" key="1">
    <citation type="journal article" date="2009" name="Science">
        <title>Genome sequence, comparative analysis, and population genetics of the domestic horse.</title>
        <authorList>
            <consortium name="Broad Institute Genome Sequencing Platform"/>
            <consortium name="Broad Institute Whole Genome Assembly Team"/>
            <person name="Wade C.M."/>
            <person name="Giulotto E."/>
            <person name="Sigurdsson S."/>
            <person name="Zoli M."/>
            <person name="Gnerre S."/>
            <person name="Imsland F."/>
            <person name="Lear T.L."/>
            <person name="Adelson D.L."/>
            <person name="Bailey E."/>
            <person name="Bellone R.R."/>
            <person name="Bloecker H."/>
            <person name="Distl O."/>
            <person name="Edgar R.C."/>
            <person name="Garber M."/>
            <person name="Leeb T."/>
            <person name="Mauceli E."/>
            <person name="MacLeod J.N."/>
            <person name="Penedo M.C.T."/>
            <person name="Raison J.M."/>
            <person name="Sharpe T."/>
            <person name="Vogel J."/>
            <person name="Andersson L."/>
            <person name="Antczak D.F."/>
            <person name="Biagi T."/>
            <person name="Binns M.M."/>
            <person name="Chowdhary B.P."/>
            <person name="Coleman S.J."/>
            <person name="Della Valle G."/>
            <person name="Fryc S."/>
            <person name="Guerin G."/>
            <person name="Hasegawa T."/>
            <person name="Hill E.W."/>
            <person name="Jurka J."/>
            <person name="Kiialainen A."/>
            <person name="Lindgren G."/>
            <person name="Liu J."/>
            <person name="Magnani E."/>
            <person name="Mickelson J.R."/>
            <person name="Murray J."/>
            <person name="Nergadze S.G."/>
            <person name="Onofrio R."/>
            <person name="Pedroni S."/>
            <person name="Piras M.F."/>
            <person name="Raudsepp T."/>
            <person name="Rocchi M."/>
            <person name="Roeed K.H."/>
            <person name="Ryder O.A."/>
            <person name="Searle S."/>
            <person name="Skow L."/>
            <person name="Swinburne J.E."/>
            <person name="Syvaenen A.C."/>
            <person name="Tozaki T."/>
            <person name="Valberg S.J."/>
            <person name="Vaudin M."/>
            <person name="White J.R."/>
            <person name="Zody M.C."/>
            <person name="Lander E.S."/>
            <person name="Lindblad-Toh K."/>
        </authorList>
    </citation>
    <scope>NUCLEOTIDE SEQUENCE [LARGE SCALE GENOMIC DNA]</scope>
    <source>
        <strain evidence="3 4">Thoroughbred</strain>
    </source>
</reference>
<keyword evidence="2" id="KW-0812">Transmembrane</keyword>
<dbReference type="Bgee" id="ENSECAG00000022902">
    <property type="expression patterns" value="Expressed in zone of skin and 15 other cell types or tissues"/>
</dbReference>
<evidence type="ECO:0000313" key="4">
    <source>
        <dbReference type="Proteomes" id="UP000002281"/>
    </source>
</evidence>
<reference evidence="3" key="3">
    <citation type="submission" date="2025-09" db="UniProtKB">
        <authorList>
            <consortium name="Ensembl"/>
        </authorList>
    </citation>
    <scope>IDENTIFICATION</scope>
    <source>
        <strain evidence="3">Thoroughbred</strain>
    </source>
</reference>
<gene>
    <name evidence="5" type="primary">C19H3orf52</name>
    <name evidence="3" type="synonym">C3orf52</name>
</gene>
<evidence type="ECO:0000256" key="2">
    <source>
        <dbReference type="SAM" id="Phobius"/>
    </source>
</evidence>
<evidence type="ECO:0000313" key="3">
    <source>
        <dbReference type="Ensembl" id="ENSECAP00000020315.3"/>
    </source>
</evidence>
<name>F6WE48_HORSE</name>
<keyword evidence="4" id="KW-1185">Reference proteome</keyword>
<sequence length="270" mass="30315">MEGARPPSPGDELELSVLEGQPDEQTPLNGAVGTITSPEEPYPAQANKESPWSSCNKNLIGRCKLWMVITSIFLGLILVIVVSLCLIGVTYIDEDENEILELSSNKTFLVRLKIPEECVSEEELPHLLTKRLTDVYSSSPSLSRYFTSVEIVDFSGENATITYHLQFGVPSEDDGFMKYMMSQELVLGVLLQNFHDQNVSGCETLGLDPASLLLFEHLNKWSEEVMPPVQEFEKERKNGVVEAGLRLKAALPSVWRWRVFIPFYGQYPVN</sequence>
<accession>F6WE48</accession>
<protein>
    <submittedName>
        <fullName evidence="3">Chromosome 19 C3orf52 homolog</fullName>
    </submittedName>
</protein>
<dbReference type="PaxDb" id="9796-ENSECAP00000020315"/>
<feature type="transmembrane region" description="Helical" evidence="2">
    <location>
        <begin position="65"/>
        <end position="92"/>
    </location>
</feature>
<keyword evidence="2" id="KW-1133">Transmembrane helix</keyword>
<proteinExistence type="predicted"/>
<dbReference type="PANTHER" id="PTHR14636">
    <property type="entry name" value="TPA-INDUCED TRANSMEMBRANE PROTEIN"/>
    <property type="match status" value="1"/>
</dbReference>
<dbReference type="VGNC" id="VGNC:49245">
    <property type="gene designation" value="C19H3orf52"/>
</dbReference>
<dbReference type="InParanoid" id="F6WE48"/>